<evidence type="ECO:0000256" key="2">
    <source>
        <dbReference type="ARBA" id="ARBA00022741"/>
    </source>
</evidence>
<dbReference type="InterPro" id="IPR027417">
    <property type="entry name" value="P-loop_NTPase"/>
</dbReference>
<dbReference type="EMBL" id="QRDW01000006">
    <property type="protein sequence ID" value="RED49064.1"/>
    <property type="molecule type" value="Genomic_DNA"/>
</dbReference>
<dbReference type="PANTHER" id="PTHR45772:SF2">
    <property type="entry name" value="ABC TRANSPORTER ATP-BINDING PROTEIN"/>
    <property type="match status" value="1"/>
</dbReference>
<dbReference type="GO" id="GO:0016887">
    <property type="term" value="F:ATP hydrolysis activity"/>
    <property type="evidence" value="ECO:0007669"/>
    <property type="project" value="InterPro"/>
</dbReference>
<name>A0A3D9HHZ3_9PROT</name>
<evidence type="ECO:0000313" key="6">
    <source>
        <dbReference type="Proteomes" id="UP000256845"/>
    </source>
</evidence>
<dbReference type="RefSeq" id="WP_115937275.1">
    <property type="nucleotide sequence ID" value="NZ_QRDW01000006.1"/>
</dbReference>
<accession>A0A3D9HHZ3</accession>
<dbReference type="CDD" id="cd03219">
    <property type="entry name" value="ABC_Mj1267_LivG_branched"/>
    <property type="match status" value="1"/>
</dbReference>
<evidence type="ECO:0000259" key="4">
    <source>
        <dbReference type="PROSITE" id="PS50893"/>
    </source>
</evidence>
<dbReference type="SUPFAM" id="SSF52540">
    <property type="entry name" value="P-loop containing nucleoside triphosphate hydrolases"/>
    <property type="match status" value="1"/>
</dbReference>
<dbReference type="PROSITE" id="PS50893">
    <property type="entry name" value="ABC_TRANSPORTER_2"/>
    <property type="match status" value="1"/>
</dbReference>
<dbReference type="InterPro" id="IPR003439">
    <property type="entry name" value="ABC_transporter-like_ATP-bd"/>
</dbReference>
<dbReference type="InterPro" id="IPR003593">
    <property type="entry name" value="AAA+_ATPase"/>
</dbReference>
<dbReference type="AlphaFoldDB" id="A0A3D9HHZ3"/>
<dbReference type="GO" id="GO:0005524">
    <property type="term" value="F:ATP binding"/>
    <property type="evidence" value="ECO:0007669"/>
    <property type="project" value="UniProtKB-KW"/>
</dbReference>
<evidence type="ECO:0000256" key="3">
    <source>
        <dbReference type="ARBA" id="ARBA00022840"/>
    </source>
</evidence>
<keyword evidence="2" id="KW-0547">Nucleotide-binding</keyword>
<protein>
    <submittedName>
        <fullName evidence="5">Amino acid/amide ABC transporter ATP-binding protein 1 (HAAT family)</fullName>
    </submittedName>
</protein>
<dbReference type="Proteomes" id="UP000256845">
    <property type="component" value="Unassembled WGS sequence"/>
</dbReference>
<dbReference type="GO" id="GO:0005886">
    <property type="term" value="C:plasma membrane"/>
    <property type="evidence" value="ECO:0007669"/>
    <property type="project" value="TreeGrafter"/>
</dbReference>
<dbReference type="SMART" id="SM00382">
    <property type="entry name" value="AAA"/>
    <property type="match status" value="1"/>
</dbReference>
<dbReference type="PANTHER" id="PTHR45772">
    <property type="entry name" value="CONSERVED COMPONENT OF ABC TRANSPORTER FOR NATURAL AMINO ACIDS-RELATED"/>
    <property type="match status" value="1"/>
</dbReference>
<evidence type="ECO:0000256" key="1">
    <source>
        <dbReference type="ARBA" id="ARBA00022448"/>
    </source>
</evidence>
<dbReference type="Pfam" id="PF12399">
    <property type="entry name" value="BCA_ABC_TP_C"/>
    <property type="match status" value="1"/>
</dbReference>
<comment type="caution">
    <text evidence="5">The sequence shown here is derived from an EMBL/GenBank/DDBJ whole genome shotgun (WGS) entry which is preliminary data.</text>
</comment>
<reference evidence="5 6" key="1">
    <citation type="submission" date="2018-07" db="EMBL/GenBank/DDBJ databases">
        <title>Genomic Encyclopedia of Type Strains, Phase III (KMG-III): the genomes of soil and plant-associated and newly described type strains.</title>
        <authorList>
            <person name="Whitman W."/>
        </authorList>
    </citation>
    <scope>NUCLEOTIDE SEQUENCE [LARGE SCALE GENOMIC DNA]</scope>
    <source>
        <strain evidence="5 6">CECT 8488</strain>
    </source>
</reference>
<keyword evidence="3 5" id="KW-0067">ATP-binding</keyword>
<dbReference type="Gene3D" id="3.40.50.300">
    <property type="entry name" value="P-loop containing nucleotide triphosphate hydrolases"/>
    <property type="match status" value="1"/>
</dbReference>
<proteinExistence type="predicted"/>
<evidence type="ECO:0000313" key="5">
    <source>
        <dbReference type="EMBL" id="RED49064.1"/>
    </source>
</evidence>
<keyword evidence="6" id="KW-1185">Reference proteome</keyword>
<keyword evidence="1" id="KW-0813">Transport</keyword>
<gene>
    <name evidence="5" type="ORF">DFP90_10641</name>
</gene>
<organism evidence="5 6">
    <name type="scientific">Aestuariispira insulae</name>
    <dbReference type="NCBI Taxonomy" id="1461337"/>
    <lineage>
        <taxon>Bacteria</taxon>
        <taxon>Pseudomonadati</taxon>
        <taxon>Pseudomonadota</taxon>
        <taxon>Alphaproteobacteria</taxon>
        <taxon>Rhodospirillales</taxon>
        <taxon>Kiloniellaceae</taxon>
        <taxon>Aestuariispira</taxon>
    </lineage>
</organism>
<dbReference type="InterPro" id="IPR032823">
    <property type="entry name" value="BCA_ABC_TP_C"/>
</dbReference>
<dbReference type="Pfam" id="PF00005">
    <property type="entry name" value="ABC_tran"/>
    <property type="match status" value="1"/>
</dbReference>
<feature type="domain" description="ABC transporter" evidence="4">
    <location>
        <begin position="6"/>
        <end position="247"/>
    </location>
</feature>
<dbReference type="OrthoDB" id="9779872at2"/>
<dbReference type="InterPro" id="IPR051120">
    <property type="entry name" value="ABC_AA/LPS_Transport"/>
</dbReference>
<sequence>MTETLLEIKGLRKSFGALKATDDVNLDVQAGEIHALIGPNGAGKSTLIGQIAGGLKPDEGQIRFLNRDVIPLSVAKRARMGLGRSFQISSLAMEVSALKNVILAVQAREGSSFKFWKQVRSDQGLMDEAMIQLERVGLADSARTVTSELSHGQRRQLEVACALALKPKLLLLDEPMAGLGAGGSQRLTEFLESLKAEVGILLIEHDMDAVFQLADRISVLVYGRVIETGTVDQIRQSAQVREAYLGEEE</sequence>